<feature type="compositionally biased region" description="Acidic residues" evidence="10">
    <location>
        <begin position="275"/>
        <end position="331"/>
    </location>
</feature>
<evidence type="ECO:0000256" key="5">
    <source>
        <dbReference type="ARBA" id="ARBA00022801"/>
    </source>
</evidence>
<comment type="similarity">
    <text evidence="2 9">Belongs to the PP2C family.</text>
</comment>
<dbReference type="Pfam" id="PF00481">
    <property type="entry name" value="PP2C"/>
    <property type="match status" value="2"/>
</dbReference>
<keyword evidence="8" id="KW-0464">Manganese</keyword>
<feature type="region of interest" description="Disordered" evidence="10">
    <location>
        <begin position="526"/>
        <end position="554"/>
    </location>
</feature>
<dbReference type="GO" id="GO:0005654">
    <property type="term" value="C:nucleoplasm"/>
    <property type="evidence" value="ECO:0007669"/>
    <property type="project" value="TreeGrafter"/>
</dbReference>
<feature type="compositionally biased region" description="Gly residues" evidence="10">
    <location>
        <begin position="224"/>
        <end position="235"/>
    </location>
</feature>
<dbReference type="OrthoDB" id="10264738at2759"/>
<evidence type="ECO:0000256" key="4">
    <source>
        <dbReference type="ARBA" id="ARBA00022723"/>
    </source>
</evidence>
<sequence length="554" mass="60313">MGAYLSEPKTECVSDDGGTEKLRFGSSAMQGWRLGMEDGHNCIPHLDDETAMFAVYDGHGGAEVAIYCSKYLPDCIVDQEAYKNGDLAKALEDAFMKIDVVLKEPAVVEELRHLAGMEHNNDEADSEEANALQEEANLPLGELLARYSYHPSKTRTLRKKLDKNDLLSPMVRKKPPTFGEGEADVAVANGQENDGRVESDKGSIPLRLEVEEGTAESGSEVEGDGNGANAEGGVGDDQVREGEGEESGQDSLDTKCNGADAAESEKVNGRFEGGVENEGEDEESKDEEGQDEEQDEDEDDDSNSEEDYEGVEDQDEEEDEDEEEEEEDEQQDVFGQKEEPGSDSGCTAVVALMRDNQIVVANAGDSRCVLSKAGEAVDLSIDHKPEDKIEITRIEKAGGKVTPDGRVNGGLNLSRALGDHCYKCNTNLPPEEQMISAFPDIQTAELTKENDFMVIACDGIWNVMTSQEVINFVRERIAKQSSEGKPKLSDICQELFHFCLAPDTSGDGTGCDNMTCIIVQFDHDAPDQPVSVGSKRKASEGATTEENDSKRHKV</sequence>
<keyword evidence="5 9" id="KW-0378">Hydrolase</keyword>
<keyword evidence="6" id="KW-0460">Magnesium</keyword>
<dbReference type="KEGG" id="aplc:110982716"/>
<keyword evidence="4" id="KW-0479">Metal-binding</keyword>
<protein>
    <recommendedName>
        <fullName evidence="3">protein-serine/threonine phosphatase</fullName>
        <ecNumber evidence="3">3.1.3.16</ecNumber>
    </recommendedName>
</protein>
<evidence type="ECO:0000256" key="2">
    <source>
        <dbReference type="ARBA" id="ARBA00006702"/>
    </source>
</evidence>
<dbReference type="GO" id="GO:0004722">
    <property type="term" value="F:protein serine/threonine phosphatase activity"/>
    <property type="evidence" value="ECO:0007669"/>
    <property type="project" value="UniProtKB-EC"/>
</dbReference>
<evidence type="ECO:0000313" key="12">
    <source>
        <dbReference type="Proteomes" id="UP000694845"/>
    </source>
</evidence>
<dbReference type="InterPro" id="IPR015655">
    <property type="entry name" value="PP2C"/>
</dbReference>
<dbReference type="InterPro" id="IPR001932">
    <property type="entry name" value="PPM-type_phosphatase-like_dom"/>
</dbReference>
<dbReference type="PROSITE" id="PS01032">
    <property type="entry name" value="PPM_1"/>
    <property type="match status" value="1"/>
</dbReference>
<dbReference type="SMART" id="SM00332">
    <property type="entry name" value="PP2Cc"/>
    <property type="match status" value="1"/>
</dbReference>
<reference evidence="13" key="1">
    <citation type="submission" date="2025-08" db="UniProtKB">
        <authorList>
            <consortium name="RefSeq"/>
        </authorList>
    </citation>
    <scope>IDENTIFICATION</scope>
</reference>
<dbReference type="GeneID" id="110982716"/>
<evidence type="ECO:0000259" key="11">
    <source>
        <dbReference type="PROSITE" id="PS51746"/>
    </source>
</evidence>
<evidence type="ECO:0000256" key="6">
    <source>
        <dbReference type="ARBA" id="ARBA00022842"/>
    </source>
</evidence>
<evidence type="ECO:0000256" key="9">
    <source>
        <dbReference type="RuleBase" id="RU003465"/>
    </source>
</evidence>
<proteinExistence type="inferred from homology"/>
<keyword evidence="7 9" id="KW-0904">Protein phosphatase</keyword>
<comment type="cofactor">
    <cofactor evidence="1">
        <name>Mn(2+)</name>
        <dbReference type="ChEBI" id="CHEBI:29035"/>
    </cofactor>
</comment>
<feature type="compositionally biased region" description="Acidic residues" evidence="10">
    <location>
        <begin position="212"/>
        <end position="223"/>
    </location>
</feature>
<evidence type="ECO:0000256" key="10">
    <source>
        <dbReference type="SAM" id="MobiDB-lite"/>
    </source>
</evidence>
<dbReference type="PANTHER" id="PTHR13832">
    <property type="entry name" value="PROTEIN PHOSPHATASE 2C"/>
    <property type="match status" value="1"/>
</dbReference>
<dbReference type="InterPro" id="IPR036457">
    <property type="entry name" value="PPM-type-like_dom_sf"/>
</dbReference>
<dbReference type="AlphaFoldDB" id="A0A8B7YWH7"/>
<evidence type="ECO:0000256" key="3">
    <source>
        <dbReference type="ARBA" id="ARBA00013081"/>
    </source>
</evidence>
<name>A0A8B7YWH7_ACAPL</name>
<accession>A0A8B7YWH7</accession>
<dbReference type="InterPro" id="IPR000222">
    <property type="entry name" value="PP2C_BS"/>
</dbReference>
<dbReference type="CDD" id="cd00143">
    <property type="entry name" value="PP2Cc"/>
    <property type="match status" value="1"/>
</dbReference>
<gene>
    <name evidence="13" type="primary">LOC110982716</name>
</gene>
<dbReference type="PROSITE" id="PS51746">
    <property type="entry name" value="PPM_2"/>
    <property type="match status" value="1"/>
</dbReference>
<dbReference type="RefSeq" id="XP_022097042.1">
    <property type="nucleotide sequence ID" value="XM_022241350.1"/>
</dbReference>
<feature type="domain" description="PPM-type phosphatase" evidence="11">
    <location>
        <begin position="23"/>
        <end position="521"/>
    </location>
</feature>
<dbReference type="EC" id="3.1.3.16" evidence="3"/>
<evidence type="ECO:0000313" key="13">
    <source>
        <dbReference type="RefSeq" id="XP_022097042.1"/>
    </source>
</evidence>
<evidence type="ECO:0000256" key="8">
    <source>
        <dbReference type="ARBA" id="ARBA00023211"/>
    </source>
</evidence>
<dbReference type="PANTHER" id="PTHR13832:SF803">
    <property type="entry name" value="PROTEIN PHOSPHATASE 1G"/>
    <property type="match status" value="1"/>
</dbReference>
<dbReference type="Gene3D" id="3.60.40.10">
    <property type="entry name" value="PPM-type phosphatase domain"/>
    <property type="match status" value="2"/>
</dbReference>
<evidence type="ECO:0000256" key="7">
    <source>
        <dbReference type="ARBA" id="ARBA00022912"/>
    </source>
</evidence>
<dbReference type="FunFam" id="3.60.40.10:FF:000029">
    <property type="entry name" value="Protein phosphatase, Mg2+/Mn2+-dependent, 1G"/>
    <property type="match status" value="1"/>
</dbReference>
<dbReference type="SUPFAM" id="SSF81606">
    <property type="entry name" value="PP2C-like"/>
    <property type="match status" value="1"/>
</dbReference>
<feature type="region of interest" description="Disordered" evidence="10">
    <location>
        <begin position="212"/>
        <end position="344"/>
    </location>
</feature>
<evidence type="ECO:0000256" key="1">
    <source>
        <dbReference type="ARBA" id="ARBA00001936"/>
    </source>
</evidence>
<organism evidence="12 13">
    <name type="scientific">Acanthaster planci</name>
    <name type="common">Crown-of-thorns starfish</name>
    <dbReference type="NCBI Taxonomy" id="133434"/>
    <lineage>
        <taxon>Eukaryota</taxon>
        <taxon>Metazoa</taxon>
        <taxon>Echinodermata</taxon>
        <taxon>Eleutherozoa</taxon>
        <taxon>Asterozoa</taxon>
        <taxon>Asteroidea</taxon>
        <taxon>Valvatacea</taxon>
        <taxon>Valvatida</taxon>
        <taxon>Acanthasteridae</taxon>
        <taxon>Acanthaster</taxon>
    </lineage>
</organism>
<dbReference type="GO" id="GO:0046872">
    <property type="term" value="F:metal ion binding"/>
    <property type="evidence" value="ECO:0007669"/>
    <property type="project" value="UniProtKB-KW"/>
</dbReference>
<keyword evidence="12" id="KW-1185">Reference proteome</keyword>
<dbReference type="Proteomes" id="UP000694845">
    <property type="component" value="Unplaced"/>
</dbReference>